<proteinExistence type="predicted"/>
<protein>
    <recommendedName>
        <fullName evidence="1">DUF4143 domain-containing protein</fullName>
    </recommendedName>
</protein>
<evidence type="ECO:0000259" key="1">
    <source>
        <dbReference type="Pfam" id="PF13635"/>
    </source>
</evidence>
<dbReference type="EMBL" id="BARW01005351">
    <property type="protein sequence ID" value="GAI78309.1"/>
    <property type="molecule type" value="Genomic_DNA"/>
</dbReference>
<comment type="caution">
    <text evidence="2">The sequence shown here is derived from an EMBL/GenBank/DDBJ whole genome shotgun (WGS) entry which is preliminary data.</text>
</comment>
<sequence length="220" mass="25479">DDFIRSYIERDLPNLGFVSTPVQTRRFWTILAYLNGQLLNYSEIARSIEISMPTVKSYIDFFENSYLVKRLNPFSYNIKKRIVKSQKLYLSDTGILHRLLNISDFESLMANPIIGNSWEAYVFNQITSQLDPNIELCFYRTKEGSELDLIFVKSLKPIAGAEIKFSSTPALTAGNTRAIKTLGTNYNYLITPYSDDYLIRNNVRVCNIKDFLHKYLPEIK</sequence>
<accession>X1TE38</accession>
<feature type="non-terminal residue" evidence="2">
    <location>
        <position position="1"/>
    </location>
</feature>
<dbReference type="AlphaFoldDB" id="X1TE38"/>
<dbReference type="PANTHER" id="PTHR43566">
    <property type="entry name" value="CONSERVED PROTEIN"/>
    <property type="match status" value="1"/>
</dbReference>
<dbReference type="PANTHER" id="PTHR43566:SF2">
    <property type="entry name" value="DUF4143 DOMAIN-CONTAINING PROTEIN"/>
    <property type="match status" value="1"/>
</dbReference>
<dbReference type="InterPro" id="IPR025420">
    <property type="entry name" value="DUF4143"/>
</dbReference>
<name>X1TE38_9ZZZZ</name>
<gene>
    <name evidence="2" type="ORF">S12H4_11727</name>
</gene>
<evidence type="ECO:0000313" key="2">
    <source>
        <dbReference type="EMBL" id="GAI78309.1"/>
    </source>
</evidence>
<feature type="domain" description="DUF4143" evidence="1">
    <location>
        <begin position="9"/>
        <end position="165"/>
    </location>
</feature>
<reference evidence="2" key="1">
    <citation type="journal article" date="2014" name="Front. Microbiol.">
        <title>High frequency of phylogenetically diverse reductive dehalogenase-homologous genes in deep subseafloor sedimentary metagenomes.</title>
        <authorList>
            <person name="Kawai M."/>
            <person name="Futagami T."/>
            <person name="Toyoda A."/>
            <person name="Takaki Y."/>
            <person name="Nishi S."/>
            <person name="Hori S."/>
            <person name="Arai W."/>
            <person name="Tsubouchi T."/>
            <person name="Morono Y."/>
            <person name="Uchiyama I."/>
            <person name="Ito T."/>
            <person name="Fujiyama A."/>
            <person name="Inagaki F."/>
            <person name="Takami H."/>
        </authorList>
    </citation>
    <scope>NUCLEOTIDE SEQUENCE</scope>
    <source>
        <strain evidence="2">Expedition CK06-06</strain>
    </source>
</reference>
<organism evidence="2">
    <name type="scientific">marine sediment metagenome</name>
    <dbReference type="NCBI Taxonomy" id="412755"/>
    <lineage>
        <taxon>unclassified sequences</taxon>
        <taxon>metagenomes</taxon>
        <taxon>ecological metagenomes</taxon>
    </lineage>
</organism>
<dbReference type="Pfam" id="PF13635">
    <property type="entry name" value="DUF4143"/>
    <property type="match status" value="1"/>
</dbReference>